<evidence type="ECO:0000313" key="3">
    <source>
        <dbReference type="EMBL" id="KAJ7230693.1"/>
    </source>
</evidence>
<protein>
    <submittedName>
        <fullName evidence="3">Isoprenoid synthase domain-containing protein</fullName>
    </submittedName>
</protein>
<keyword evidence="4" id="KW-1185">Reference proteome</keyword>
<dbReference type="InterPro" id="IPR008949">
    <property type="entry name" value="Isoprenoid_synthase_dom_sf"/>
</dbReference>
<dbReference type="GO" id="GO:0016838">
    <property type="term" value="F:carbon-oxygen lyase activity, acting on phosphates"/>
    <property type="evidence" value="ECO:0007669"/>
    <property type="project" value="InterPro"/>
</dbReference>
<organism evidence="3 4">
    <name type="scientific">Mycena pura</name>
    <dbReference type="NCBI Taxonomy" id="153505"/>
    <lineage>
        <taxon>Eukaryota</taxon>
        <taxon>Fungi</taxon>
        <taxon>Dikarya</taxon>
        <taxon>Basidiomycota</taxon>
        <taxon>Agaricomycotina</taxon>
        <taxon>Agaricomycetes</taxon>
        <taxon>Agaricomycetidae</taxon>
        <taxon>Agaricales</taxon>
        <taxon>Marasmiineae</taxon>
        <taxon>Mycenaceae</taxon>
        <taxon>Mycena</taxon>
    </lineage>
</organism>
<keyword evidence="2" id="KW-0456">Lyase</keyword>
<evidence type="ECO:0000256" key="1">
    <source>
        <dbReference type="ARBA" id="ARBA00007946"/>
    </source>
</evidence>
<name>A0AAD6YVZ2_9AGAR</name>
<dbReference type="InterPro" id="IPR024652">
    <property type="entry name" value="Trichodiene_synth"/>
</dbReference>
<dbReference type="SUPFAM" id="SSF48576">
    <property type="entry name" value="Terpenoid synthases"/>
    <property type="match status" value="1"/>
</dbReference>
<gene>
    <name evidence="3" type="ORF">GGX14DRAFT_538530</name>
</gene>
<dbReference type="Gene3D" id="1.10.600.10">
    <property type="entry name" value="Farnesyl Diphosphate Synthase"/>
    <property type="match status" value="1"/>
</dbReference>
<evidence type="ECO:0000256" key="2">
    <source>
        <dbReference type="ARBA" id="ARBA00023239"/>
    </source>
</evidence>
<proteinExistence type="inferred from homology"/>
<sequence length="363" mass="41293">MSAPLSHYATRVKRLLTDLDYRFEPPAPHDANYWDLLHQWTLYTLWPTSSCSEKRLAEMEHAAGHMGKRAYPYASTELQLLFAKITALAILIDDSMEDEATCAELAQFSHKLFLGEPQENRMLALYHATLKEMSCVYEGNDVLRDMAVVPWITFIDGCLMEKQMFISQHEAPKATYLDGLPPNFPRYMRIKSGASESYIAMIFKATKDQNVPVSKYIKAVPDAVFICDVINDILSFYKEELAGETCTFIHLRTRSLSSDGKIGSGVAGEWTVDDTFQLLCQEVLEATRRVNGVLRLEECERKMRGEIVSEASDGIDELDVEIAKQWRAWRDGFINWHLECRRYKLDFLMGQDSGVGENKSGGV</sequence>
<accession>A0AAD6YVZ2</accession>
<dbReference type="AlphaFoldDB" id="A0AAD6YVZ2"/>
<evidence type="ECO:0000313" key="4">
    <source>
        <dbReference type="Proteomes" id="UP001219525"/>
    </source>
</evidence>
<comment type="caution">
    <text evidence="3">The sequence shown here is derived from an EMBL/GenBank/DDBJ whole genome shotgun (WGS) entry which is preliminary data.</text>
</comment>
<reference evidence="3" key="1">
    <citation type="submission" date="2023-03" db="EMBL/GenBank/DDBJ databases">
        <title>Massive genome expansion in bonnet fungi (Mycena s.s.) driven by repeated elements and novel gene families across ecological guilds.</title>
        <authorList>
            <consortium name="Lawrence Berkeley National Laboratory"/>
            <person name="Harder C.B."/>
            <person name="Miyauchi S."/>
            <person name="Viragh M."/>
            <person name="Kuo A."/>
            <person name="Thoen E."/>
            <person name="Andreopoulos B."/>
            <person name="Lu D."/>
            <person name="Skrede I."/>
            <person name="Drula E."/>
            <person name="Henrissat B."/>
            <person name="Morin E."/>
            <person name="Kohler A."/>
            <person name="Barry K."/>
            <person name="LaButti K."/>
            <person name="Morin E."/>
            <person name="Salamov A."/>
            <person name="Lipzen A."/>
            <person name="Mereny Z."/>
            <person name="Hegedus B."/>
            <person name="Baldrian P."/>
            <person name="Stursova M."/>
            <person name="Weitz H."/>
            <person name="Taylor A."/>
            <person name="Grigoriev I.V."/>
            <person name="Nagy L.G."/>
            <person name="Martin F."/>
            <person name="Kauserud H."/>
        </authorList>
    </citation>
    <scope>NUCLEOTIDE SEQUENCE</scope>
    <source>
        <strain evidence="3">9144</strain>
    </source>
</reference>
<dbReference type="SFLD" id="SFLDS00005">
    <property type="entry name" value="Isoprenoid_Synthase_Type_I"/>
    <property type="match status" value="1"/>
</dbReference>
<dbReference type="SFLD" id="SFLDG01021">
    <property type="entry name" value="Trichodiene_Synthase_Like"/>
    <property type="match status" value="1"/>
</dbReference>
<comment type="similarity">
    <text evidence="1">Belongs to the trichodiene synthase family.</text>
</comment>
<dbReference type="EMBL" id="JARJCW010000001">
    <property type="protein sequence ID" value="KAJ7230693.1"/>
    <property type="molecule type" value="Genomic_DNA"/>
</dbReference>
<dbReference type="Proteomes" id="UP001219525">
    <property type="component" value="Unassembled WGS sequence"/>
</dbReference>